<dbReference type="Gene3D" id="3.60.110.10">
    <property type="entry name" value="Carbon-nitrogen hydrolase"/>
    <property type="match status" value="1"/>
</dbReference>
<dbReference type="Proteomes" id="UP000198688">
    <property type="component" value="Chromosome I"/>
</dbReference>
<evidence type="ECO:0000313" key="1">
    <source>
        <dbReference type="EMBL" id="SDT23102.1"/>
    </source>
</evidence>
<name>A0A1H1YP50_9ACTN</name>
<accession>A0A1H1YP50</accession>
<evidence type="ECO:0000313" key="2">
    <source>
        <dbReference type="Proteomes" id="UP000198688"/>
    </source>
</evidence>
<dbReference type="EMBL" id="LT629758">
    <property type="protein sequence ID" value="SDT23102.1"/>
    <property type="molecule type" value="Genomic_DNA"/>
</dbReference>
<keyword evidence="2" id="KW-1185">Reference proteome</keyword>
<organism evidence="1 2">
    <name type="scientific">Actinoplanes derwentensis</name>
    <dbReference type="NCBI Taxonomy" id="113562"/>
    <lineage>
        <taxon>Bacteria</taxon>
        <taxon>Bacillati</taxon>
        <taxon>Actinomycetota</taxon>
        <taxon>Actinomycetes</taxon>
        <taxon>Micromonosporales</taxon>
        <taxon>Micromonosporaceae</taxon>
        <taxon>Actinoplanes</taxon>
    </lineage>
</organism>
<dbReference type="InterPro" id="IPR036526">
    <property type="entry name" value="C-N_Hydrolase_sf"/>
</dbReference>
<proteinExistence type="predicted"/>
<dbReference type="AlphaFoldDB" id="A0A1H1YP50"/>
<gene>
    <name evidence="1" type="ORF">SAMN04489716_2934</name>
</gene>
<reference evidence="1 2" key="1">
    <citation type="submission" date="2016-10" db="EMBL/GenBank/DDBJ databases">
        <authorList>
            <person name="de Groot N.N."/>
        </authorList>
    </citation>
    <scope>NUCLEOTIDE SEQUENCE [LARGE SCALE GENOMIC DNA]</scope>
    <source>
        <strain evidence="1 2">DSM 43941</strain>
    </source>
</reference>
<sequence>MWLVSADVTGERDGTRLGLGPTCVIDPAGRAVAQVPAGTTGVAAAEV</sequence>
<protein>
    <submittedName>
        <fullName evidence="1">Uncharacterized protein</fullName>
    </submittedName>
</protein>
<dbReference type="SUPFAM" id="SSF56317">
    <property type="entry name" value="Carbon-nitrogen hydrolase"/>
    <property type="match status" value="1"/>
</dbReference>
<dbReference type="STRING" id="113562.SAMN04489716_2934"/>